<comment type="caution">
    <text evidence="3">The sequence shown here is derived from an EMBL/GenBank/DDBJ whole genome shotgun (WGS) entry which is preliminary data.</text>
</comment>
<evidence type="ECO:0000259" key="2">
    <source>
        <dbReference type="SMART" id="SM01008"/>
    </source>
</evidence>
<keyword evidence="4" id="KW-1185">Reference proteome</keyword>
<dbReference type="OrthoDB" id="9767994at2"/>
<sequence>MNAPTVDLPDALRRYPELDAWIQIQEDGTIVVFSGKVEIGQGIRTVIAQIAAEELDVSLERIQVVLADTGRTPDEGYTAGSNSTQGSGGAVRFAAAEARQVLLELAAEHLAAPLERLTVHDGIIVDPVTENYVSYWELMGGRPFRRQVTGRTRPKDPGQYTLVGQPIPRLDIPAKVVGQPVFVDDMELPGMVHGRVVRPPAVNATLAAVDRTGVERLPGVLAVVQDGSFLGVVARREEQAVRAAEALRQAARWQGETVLPSHEEIFDHLRAAPAQSLLVVDGTPVDDPIPPVVPPAEAAQTLTATYYRPFLMHAALGPSSALAQWQDGRLTIWTHSQGVYPLRGALAQVLEMAPEDIRVIHVEGPGCYGHNGADDAALDAALLARATPGRPVLLKWSREDEHRWEPYGPAMAIQIQASLDAQGRVVDWNHDVWSYSHSGRPRPRADGSTLLAARHLARPILPPPPRPGRGRHGGSHRNADPLYTFPRRRIVKHFVADSPLRTSSLRSLGAFANVFAIESFMDELARAAQADPVAFRLRHLGDSRAGQVLQAAAERVGWQPGVRAGGEGQGRGRGIAFAQYKNEKCYAAVVVDLEVERESGAIRLQRITIAADAGQIINPDGLRNQLEGGAIQAASWALKEAVRFGPEGLASRDWQTYPILTFDEAPEVDVLLIDRPGEPPLGAGEATVGPTAAAIANAVFHAVGVRLRHMPFTPERVRAALQEEAS</sequence>
<dbReference type="Gene3D" id="3.90.1170.50">
    <property type="entry name" value="Aldehyde oxidase/xanthine dehydrogenase, a/b hammerhead"/>
    <property type="match status" value="1"/>
</dbReference>
<name>A0A540VME9_9CHLR</name>
<evidence type="ECO:0000313" key="4">
    <source>
        <dbReference type="Proteomes" id="UP000317371"/>
    </source>
</evidence>
<dbReference type="InterPro" id="IPR008274">
    <property type="entry name" value="AldOxase/xan_DH_MoCoBD1"/>
</dbReference>
<dbReference type="AlphaFoldDB" id="A0A540VME9"/>
<organism evidence="3 4">
    <name type="scientific">Litorilinea aerophila</name>
    <dbReference type="NCBI Taxonomy" id="1204385"/>
    <lineage>
        <taxon>Bacteria</taxon>
        <taxon>Bacillati</taxon>
        <taxon>Chloroflexota</taxon>
        <taxon>Caldilineae</taxon>
        <taxon>Caldilineales</taxon>
        <taxon>Caldilineaceae</taxon>
        <taxon>Litorilinea</taxon>
    </lineage>
</organism>
<dbReference type="RefSeq" id="WP_141608144.1">
    <property type="nucleotide sequence ID" value="NZ_VIGC02000001.1"/>
</dbReference>
<dbReference type="Pfam" id="PF02738">
    <property type="entry name" value="MoCoBD_1"/>
    <property type="match status" value="1"/>
</dbReference>
<accession>A0A540VME9</accession>
<dbReference type="GO" id="GO:0016491">
    <property type="term" value="F:oxidoreductase activity"/>
    <property type="evidence" value="ECO:0007669"/>
    <property type="project" value="InterPro"/>
</dbReference>
<dbReference type="Pfam" id="PF20256">
    <property type="entry name" value="MoCoBD_2"/>
    <property type="match status" value="2"/>
</dbReference>
<dbReference type="PANTHER" id="PTHR47495:SF1">
    <property type="entry name" value="BLL3820 PROTEIN"/>
    <property type="match status" value="1"/>
</dbReference>
<evidence type="ECO:0000256" key="1">
    <source>
        <dbReference type="SAM" id="MobiDB-lite"/>
    </source>
</evidence>
<dbReference type="SUPFAM" id="SSF56003">
    <property type="entry name" value="Molybdenum cofactor-binding domain"/>
    <property type="match status" value="2"/>
</dbReference>
<dbReference type="InterPro" id="IPR012368">
    <property type="entry name" value="OxRdtase_Mopterin-bd_su_IorB"/>
</dbReference>
<dbReference type="SMART" id="SM01008">
    <property type="entry name" value="Ald_Xan_dh_C"/>
    <property type="match status" value="1"/>
</dbReference>
<evidence type="ECO:0000313" key="3">
    <source>
        <dbReference type="EMBL" id="TQE97931.1"/>
    </source>
</evidence>
<gene>
    <name evidence="3" type="ORF">FKZ61_00710</name>
</gene>
<dbReference type="EMBL" id="VIGC01000001">
    <property type="protein sequence ID" value="TQE97931.1"/>
    <property type="molecule type" value="Genomic_DNA"/>
</dbReference>
<protein>
    <submittedName>
        <fullName evidence="3">Xanthine dehydrogenase family protein molybdopterin-binding subunit</fullName>
    </submittedName>
</protein>
<dbReference type="Gene3D" id="3.30.365.10">
    <property type="entry name" value="Aldehyde oxidase/xanthine dehydrogenase, molybdopterin binding domain"/>
    <property type="match status" value="4"/>
</dbReference>
<dbReference type="InterPro" id="IPR000674">
    <property type="entry name" value="Ald_Oxase/Xan_DH_a/b"/>
</dbReference>
<dbReference type="PANTHER" id="PTHR47495">
    <property type="entry name" value="ALDEHYDE DEHYDROGENASE"/>
    <property type="match status" value="1"/>
</dbReference>
<proteinExistence type="predicted"/>
<dbReference type="Proteomes" id="UP000317371">
    <property type="component" value="Unassembled WGS sequence"/>
</dbReference>
<dbReference type="InterPro" id="IPR052516">
    <property type="entry name" value="N-heterocyclic_Hydroxylase"/>
</dbReference>
<dbReference type="InterPro" id="IPR046867">
    <property type="entry name" value="AldOxase/xan_DH_MoCoBD2"/>
</dbReference>
<dbReference type="InParanoid" id="A0A540VME9"/>
<feature type="region of interest" description="Disordered" evidence="1">
    <location>
        <begin position="458"/>
        <end position="481"/>
    </location>
</feature>
<dbReference type="InterPro" id="IPR037165">
    <property type="entry name" value="AldOxase/xan_DH_Mopterin-bd_sf"/>
</dbReference>
<dbReference type="PIRSF" id="PIRSF036389">
    <property type="entry name" value="IOR_B"/>
    <property type="match status" value="1"/>
</dbReference>
<feature type="domain" description="Aldehyde oxidase/xanthine dehydrogenase a/b hammerhead" evidence="2">
    <location>
        <begin position="177"/>
        <end position="257"/>
    </location>
</feature>
<reference evidence="3 4" key="1">
    <citation type="submission" date="2019-06" db="EMBL/GenBank/DDBJ databases">
        <title>Genome sequence of Litorilinea aerophila BAA-2444.</title>
        <authorList>
            <person name="Maclea K.S."/>
            <person name="Maurais E.G."/>
            <person name="Iannazzi L.C."/>
        </authorList>
    </citation>
    <scope>NUCLEOTIDE SEQUENCE [LARGE SCALE GENOMIC DNA]</scope>
    <source>
        <strain evidence="3 4">ATCC BAA-2444</strain>
    </source>
</reference>